<keyword evidence="5" id="KW-1185">Reference proteome</keyword>
<keyword evidence="2" id="KW-0472">Membrane</keyword>
<dbReference type="InterPro" id="IPR029447">
    <property type="entry name" value="DUF4439"/>
</dbReference>
<feature type="region of interest" description="Disordered" evidence="1">
    <location>
        <begin position="1"/>
        <end position="20"/>
    </location>
</feature>
<keyword evidence="2" id="KW-0812">Transmembrane</keyword>
<evidence type="ECO:0000313" key="5">
    <source>
        <dbReference type="Proteomes" id="UP000323410"/>
    </source>
</evidence>
<feature type="compositionally biased region" description="Low complexity" evidence="1">
    <location>
        <begin position="119"/>
        <end position="133"/>
    </location>
</feature>
<evidence type="ECO:0000259" key="3">
    <source>
        <dbReference type="Pfam" id="PF14530"/>
    </source>
</evidence>
<feature type="compositionally biased region" description="Basic and acidic residues" evidence="1">
    <location>
        <begin position="1"/>
        <end position="13"/>
    </location>
</feature>
<dbReference type="SUPFAM" id="SSF47240">
    <property type="entry name" value="Ferritin-like"/>
    <property type="match status" value="1"/>
</dbReference>
<dbReference type="OrthoDB" id="4947795at2"/>
<proteinExistence type="predicted"/>
<dbReference type="EMBL" id="VSLD01000003">
    <property type="protein sequence ID" value="TYC99095.1"/>
    <property type="molecule type" value="Genomic_DNA"/>
</dbReference>
<sequence length="354" mass="35297">MTGRGWVEDEHVDPAPGPGHSASVGPWLLRLAAGFVLVLILLTLGVGGGSPDGHRIVSSAAEQAQLDTEGRFRALAEQVRAATGSDSALSARLAPLAADLDVQADAVALPRRPGGGTGSTSAVPPTTAAATPGSAADLLPALRESALRSLRDAVTADPGPSRVLAAAGANQWRHAALLGEALDVEPGLPPPDAVVTAGETPAGPAEGQADACAGAPLGPEADRVALQSARSAEDQAAYGYEVAAGLLDDPAPALSRARLHAHLADAATARLAELCVSAPTAPPAYTIDAAFRADPAAALRVVEQDQAELYAGLLSTVGSGGRAWIVSSFNAAAQRSLADGTPLGALPGLSTDAP</sequence>
<protein>
    <submittedName>
        <fullName evidence="4">DUF4439 domain-containing protein</fullName>
    </submittedName>
</protein>
<dbReference type="AlphaFoldDB" id="A0A5D0XR29"/>
<dbReference type="Proteomes" id="UP000323410">
    <property type="component" value="Unassembled WGS sequence"/>
</dbReference>
<dbReference type="InterPro" id="IPR012347">
    <property type="entry name" value="Ferritin-like"/>
</dbReference>
<dbReference type="Pfam" id="PF14530">
    <property type="entry name" value="DUF4439"/>
    <property type="match status" value="1"/>
</dbReference>
<reference evidence="4 5" key="1">
    <citation type="submission" date="2019-08" db="EMBL/GenBank/DDBJ databases">
        <title>Genone of Arthrobacter echini P9.</title>
        <authorList>
            <person name="Bowman J.P."/>
        </authorList>
    </citation>
    <scope>NUCLEOTIDE SEQUENCE [LARGE SCALE GENOMIC DNA]</scope>
    <source>
        <strain evidence="4 5">P9</strain>
    </source>
</reference>
<name>A0A5D0XR29_9MICC</name>
<dbReference type="InterPro" id="IPR009078">
    <property type="entry name" value="Ferritin-like_SF"/>
</dbReference>
<evidence type="ECO:0000313" key="4">
    <source>
        <dbReference type="EMBL" id="TYC99095.1"/>
    </source>
</evidence>
<dbReference type="Gene3D" id="1.20.1260.10">
    <property type="match status" value="1"/>
</dbReference>
<organism evidence="4 5">
    <name type="scientific">Arthrobacter echini</name>
    <dbReference type="NCBI Taxonomy" id="1529066"/>
    <lineage>
        <taxon>Bacteria</taxon>
        <taxon>Bacillati</taxon>
        <taxon>Actinomycetota</taxon>
        <taxon>Actinomycetes</taxon>
        <taxon>Micrococcales</taxon>
        <taxon>Micrococcaceae</taxon>
        <taxon>Arthrobacter</taxon>
    </lineage>
</organism>
<feature type="transmembrane region" description="Helical" evidence="2">
    <location>
        <begin position="27"/>
        <end position="46"/>
    </location>
</feature>
<comment type="caution">
    <text evidence="4">The sequence shown here is derived from an EMBL/GenBank/DDBJ whole genome shotgun (WGS) entry which is preliminary data.</text>
</comment>
<evidence type="ECO:0000256" key="2">
    <source>
        <dbReference type="SAM" id="Phobius"/>
    </source>
</evidence>
<feature type="region of interest" description="Disordered" evidence="1">
    <location>
        <begin position="109"/>
        <end position="133"/>
    </location>
</feature>
<evidence type="ECO:0000256" key="1">
    <source>
        <dbReference type="SAM" id="MobiDB-lite"/>
    </source>
</evidence>
<keyword evidence="2" id="KW-1133">Transmembrane helix</keyword>
<accession>A0A5D0XR29</accession>
<feature type="domain" description="DUF4439" evidence="3">
    <location>
        <begin position="225"/>
        <end position="350"/>
    </location>
</feature>
<gene>
    <name evidence="4" type="ORF">FQ377_08890</name>
</gene>